<dbReference type="EMBL" id="CP002353">
    <property type="protein sequence ID" value="ADV61527.1"/>
    <property type="molecule type" value="Genomic_DNA"/>
</dbReference>
<dbReference type="HOGENOM" id="CLU_2569237_0_0_0"/>
<reference evidence="1 2" key="2">
    <citation type="journal article" date="2011" name="Stand. Genomic Sci.">
        <title>Complete genome sequence of Isosphaera pallida type strain (IS1B).</title>
        <authorList>
            <consortium name="US DOE Joint Genome Institute (JGI-PGF)"/>
            <person name="Goker M."/>
            <person name="Cleland D."/>
            <person name="Saunders E."/>
            <person name="Lapidus A."/>
            <person name="Nolan M."/>
            <person name="Lucas S."/>
            <person name="Hammon N."/>
            <person name="Deshpande S."/>
            <person name="Cheng J.F."/>
            <person name="Tapia R."/>
            <person name="Han C."/>
            <person name="Goodwin L."/>
            <person name="Pitluck S."/>
            <person name="Liolios K."/>
            <person name="Pagani I."/>
            <person name="Ivanova N."/>
            <person name="Mavromatis K."/>
            <person name="Pati A."/>
            <person name="Chen A."/>
            <person name="Palaniappan K."/>
            <person name="Land M."/>
            <person name="Hauser L."/>
            <person name="Chang Y.J."/>
            <person name="Jeffries C.D."/>
            <person name="Detter J.C."/>
            <person name="Beck B."/>
            <person name="Woyke T."/>
            <person name="Bristow J."/>
            <person name="Eisen J.A."/>
            <person name="Markowitz V."/>
            <person name="Hugenholtz P."/>
            <person name="Kyrpides N.C."/>
            <person name="Klenk H.P."/>
        </authorList>
    </citation>
    <scope>NUCLEOTIDE SEQUENCE [LARGE SCALE GENOMIC DNA]</scope>
    <source>
        <strain evidence="2">ATCC 43644 / DSM 9630 / IS1B</strain>
    </source>
</reference>
<gene>
    <name evidence="1" type="ordered locus">Isop_0938</name>
</gene>
<proteinExistence type="predicted"/>
<dbReference type="KEGG" id="ipa:Isop_0938"/>
<sequence length="81" mass="9198">MVPTMFRVRRGAAEHGETEPPTWCCLVVWPIMLIPPGRSTPAKGSFVVGDDSSSCFFRNLLGIPVKQCLWFIPTVWLDWFD</sequence>
<evidence type="ECO:0000313" key="2">
    <source>
        <dbReference type="Proteomes" id="UP000008631"/>
    </source>
</evidence>
<protein>
    <submittedName>
        <fullName evidence="1">Uncharacterized protein</fullName>
    </submittedName>
</protein>
<dbReference type="InParanoid" id="E8R323"/>
<name>E8R323_ISOPI</name>
<keyword evidence="2" id="KW-1185">Reference proteome</keyword>
<reference key="1">
    <citation type="submission" date="2010-11" db="EMBL/GenBank/DDBJ databases">
        <title>The complete sequence of chromosome of Isophaera pallida ATCC 43644.</title>
        <authorList>
            <consortium name="US DOE Joint Genome Institute (JGI-PGF)"/>
            <person name="Lucas S."/>
            <person name="Copeland A."/>
            <person name="Lapidus A."/>
            <person name="Bruce D."/>
            <person name="Goodwin L."/>
            <person name="Pitluck S."/>
            <person name="Kyrpides N."/>
            <person name="Mavromatis K."/>
            <person name="Pagani I."/>
            <person name="Ivanova N."/>
            <person name="Saunders E."/>
            <person name="Brettin T."/>
            <person name="Detter J.C."/>
            <person name="Han C."/>
            <person name="Tapia R."/>
            <person name="Land M."/>
            <person name="Hauser L."/>
            <person name="Markowitz V."/>
            <person name="Cheng J.-F."/>
            <person name="Hugenholtz P."/>
            <person name="Woyke T."/>
            <person name="Wu D."/>
            <person name="Eisen J.A."/>
        </authorList>
    </citation>
    <scope>NUCLEOTIDE SEQUENCE</scope>
    <source>
        <strain>ATCC 43644</strain>
    </source>
</reference>
<accession>E8R323</accession>
<organism evidence="1 2">
    <name type="scientific">Isosphaera pallida (strain ATCC 43644 / DSM 9630 / IS1B)</name>
    <dbReference type="NCBI Taxonomy" id="575540"/>
    <lineage>
        <taxon>Bacteria</taxon>
        <taxon>Pseudomonadati</taxon>
        <taxon>Planctomycetota</taxon>
        <taxon>Planctomycetia</taxon>
        <taxon>Isosphaerales</taxon>
        <taxon>Isosphaeraceae</taxon>
        <taxon>Isosphaera</taxon>
    </lineage>
</organism>
<evidence type="ECO:0000313" key="1">
    <source>
        <dbReference type="EMBL" id="ADV61527.1"/>
    </source>
</evidence>
<dbReference type="AlphaFoldDB" id="E8R323"/>
<dbReference type="Proteomes" id="UP000008631">
    <property type="component" value="Chromosome"/>
</dbReference>